<dbReference type="EMBL" id="VNIB01000005">
    <property type="protein sequence ID" value="TYO98758.1"/>
    <property type="molecule type" value="Genomic_DNA"/>
</dbReference>
<evidence type="ECO:0000256" key="2">
    <source>
        <dbReference type="ARBA" id="ARBA00005075"/>
    </source>
</evidence>
<evidence type="ECO:0000256" key="9">
    <source>
        <dbReference type="ARBA" id="ARBA00022842"/>
    </source>
</evidence>
<sequence length="266" mass="28775">MAPLYSVRMRASRRGEHMSGAERLVRQEDVETVCLELLRRGRRHSRGTADALRLAVDLVEEAEIVTTALPDLLTWQVADVAAGRRAALCRLVAAGVPEAVAGAAMAALAKGAAPGGGVMRGAMLVDVHSGERLEADQARGVRVSRMDLLPELEAELQQQLAACGLNNRHVREALVLAAKVLSAPGLVAELCWSDDPDYTAGYVAAPGFGYQRFPRLKPAGDRRGGRAFFVDGRRTDVEALIRYLERTPVLVTRPGRVLPARPWQEG</sequence>
<keyword evidence="7 11" id="KW-0093">Biotin biosynthesis</keyword>
<evidence type="ECO:0000313" key="12">
    <source>
        <dbReference type="EMBL" id="TYO98758.1"/>
    </source>
</evidence>
<dbReference type="GO" id="GO:0042410">
    <property type="term" value="F:6-carboxyhexanoate-CoA ligase activity"/>
    <property type="evidence" value="ECO:0007669"/>
    <property type="project" value="UniProtKB-UniRule"/>
</dbReference>
<gene>
    <name evidence="11" type="primary">bioW</name>
    <name evidence="12" type="ORF">EDC39_105127</name>
</gene>
<keyword evidence="9 11" id="KW-0460">Magnesium</keyword>
<dbReference type="RefSeq" id="WP_148895695.1">
    <property type="nucleotide sequence ID" value="NZ_VNIB01000005.1"/>
</dbReference>
<dbReference type="NCBIfam" id="NF002360">
    <property type="entry name" value="PRK01322.1"/>
    <property type="match status" value="1"/>
</dbReference>
<dbReference type="InterPro" id="IPR005499">
    <property type="entry name" value="BioW"/>
</dbReference>
<evidence type="ECO:0000256" key="5">
    <source>
        <dbReference type="ARBA" id="ARBA00022598"/>
    </source>
</evidence>
<evidence type="ECO:0000256" key="11">
    <source>
        <dbReference type="HAMAP-Rule" id="MF_00668"/>
    </source>
</evidence>
<name>A0A5D3WK79_9BACT</name>
<proteinExistence type="inferred from homology"/>
<dbReference type="EC" id="6.2.1.14" evidence="4 11"/>
<dbReference type="OrthoDB" id="9792985at2"/>
<organism evidence="12 13">
    <name type="scientific">Geothermobacter ehrlichii</name>
    <dbReference type="NCBI Taxonomy" id="213224"/>
    <lineage>
        <taxon>Bacteria</taxon>
        <taxon>Pseudomonadati</taxon>
        <taxon>Thermodesulfobacteriota</taxon>
        <taxon>Desulfuromonadia</taxon>
        <taxon>Desulfuromonadales</taxon>
        <taxon>Geothermobacteraceae</taxon>
        <taxon>Geothermobacter</taxon>
    </lineage>
</organism>
<evidence type="ECO:0000256" key="1">
    <source>
        <dbReference type="ARBA" id="ARBA00001946"/>
    </source>
</evidence>
<comment type="catalytic activity">
    <reaction evidence="10 11">
        <text>heptanedioate + ATP + CoA = 6-carboxyhexanoyl-CoA + AMP + diphosphate</text>
        <dbReference type="Rhea" id="RHEA:14781"/>
        <dbReference type="ChEBI" id="CHEBI:30616"/>
        <dbReference type="ChEBI" id="CHEBI:33019"/>
        <dbReference type="ChEBI" id="CHEBI:36165"/>
        <dbReference type="ChEBI" id="CHEBI:57287"/>
        <dbReference type="ChEBI" id="CHEBI:57360"/>
        <dbReference type="ChEBI" id="CHEBI:456215"/>
        <dbReference type="EC" id="6.2.1.14"/>
    </reaction>
</comment>
<accession>A0A5D3WK79</accession>
<comment type="similarity">
    <text evidence="11">Belongs to the BioW family.</text>
</comment>
<comment type="cofactor">
    <cofactor evidence="1 11">
        <name>Mg(2+)</name>
        <dbReference type="ChEBI" id="CHEBI:18420"/>
    </cofactor>
</comment>
<dbReference type="HAMAP" id="MF_00668">
    <property type="entry name" value="BioW"/>
    <property type="match status" value="1"/>
</dbReference>
<comment type="caution">
    <text evidence="12">The sequence shown here is derived from an EMBL/GenBank/DDBJ whole genome shotgun (WGS) entry which is preliminary data.</text>
</comment>
<reference evidence="12 13" key="1">
    <citation type="submission" date="2019-07" db="EMBL/GenBank/DDBJ databases">
        <title>Genomic Encyclopedia of Type Strains, Phase IV (KMG-IV): sequencing the most valuable type-strain genomes for metagenomic binning, comparative biology and taxonomic classification.</title>
        <authorList>
            <person name="Goeker M."/>
        </authorList>
    </citation>
    <scope>NUCLEOTIDE SEQUENCE [LARGE SCALE GENOMIC DNA]</scope>
    <source>
        <strain evidence="12 13">SS015</strain>
    </source>
</reference>
<evidence type="ECO:0000256" key="3">
    <source>
        <dbReference type="ARBA" id="ARBA00011738"/>
    </source>
</evidence>
<dbReference type="NCBIfam" id="TIGR01204">
    <property type="entry name" value="bioW"/>
    <property type="match status" value="1"/>
</dbReference>
<keyword evidence="8 11" id="KW-0067">ATP-binding</keyword>
<dbReference type="Proteomes" id="UP000324159">
    <property type="component" value="Unassembled WGS sequence"/>
</dbReference>
<evidence type="ECO:0000256" key="7">
    <source>
        <dbReference type="ARBA" id="ARBA00022756"/>
    </source>
</evidence>
<dbReference type="GO" id="GO:0009102">
    <property type="term" value="P:biotin biosynthetic process"/>
    <property type="evidence" value="ECO:0007669"/>
    <property type="project" value="UniProtKB-UniRule"/>
</dbReference>
<evidence type="ECO:0000256" key="8">
    <source>
        <dbReference type="ARBA" id="ARBA00022840"/>
    </source>
</evidence>
<comment type="function">
    <text evidence="11">Catalyzes the transformation of pimelate into pimeloyl-CoA with concomitant hydrolysis of ATP to AMP.</text>
</comment>
<dbReference type="UniPathway" id="UPA00999">
    <property type="reaction ID" value="UER00351"/>
</dbReference>
<dbReference type="GO" id="GO:0005524">
    <property type="term" value="F:ATP binding"/>
    <property type="evidence" value="ECO:0007669"/>
    <property type="project" value="UniProtKB-KW"/>
</dbReference>
<keyword evidence="13" id="KW-1185">Reference proteome</keyword>
<evidence type="ECO:0000256" key="10">
    <source>
        <dbReference type="ARBA" id="ARBA00049553"/>
    </source>
</evidence>
<comment type="subunit">
    <text evidence="3 11">Homodimer.</text>
</comment>
<keyword evidence="6 11" id="KW-0547">Nucleotide-binding</keyword>
<keyword evidence="5 11" id="KW-0436">Ligase</keyword>
<comment type="pathway">
    <text evidence="2 11">Metabolic intermediate metabolism; pimeloyl-CoA biosynthesis; pimeloyl-CoA from pimelate: step 1/1.</text>
</comment>
<dbReference type="GO" id="GO:0000287">
    <property type="term" value="F:magnesium ion binding"/>
    <property type="evidence" value="ECO:0007669"/>
    <property type="project" value="UniProtKB-UniRule"/>
</dbReference>
<evidence type="ECO:0000313" key="13">
    <source>
        <dbReference type="Proteomes" id="UP000324159"/>
    </source>
</evidence>
<evidence type="ECO:0000256" key="4">
    <source>
        <dbReference type="ARBA" id="ARBA00012984"/>
    </source>
</evidence>
<protein>
    <recommendedName>
        <fullName evidence="4 11">6-carboxyhexanoate--CoA ligase</fullName>
        <ecNumber evidence="4 11">6.2.1.14</ecNumber>
    </recommendedName>
    <alternativeName>
        <fullName evidence="11">Pimeloyl-CoA synthase</fullName>
    </alternativeName>
</protein>
<evidence type="ECO:0000256" key="6">
    <source>
        <dbReference type="ARBA" id="ARBA00022741"/>
    </source>
</evidence>
<dbReference type="Pfam" id="PF03744">
    <property type="entry name" value="BioW"/>
    <property type="match status" value="1"/>
</dbReference>
<dbReference type="AlphaFoldDB" id="A0A5D3WK79"/>